<dbReference type="AlphaFoldDB" id="A0A4Z1CRR5"/>
<dbReference type="RefSeq" id="WP_135816296.1">
    <property type="nucleotide sequence ID" value="NZ_SRPG01000015.1"/>
</dbReference>
<keyword evidence="2" id="KW-1185">Reference proteome</keyword>
<evidence type="ECO:0000313" key="2">
    <source>
        <dbReference type="Proteomes" id="UP000297972"/>
    </source>
</evidence>
<dbReference type="InterPro" id="IPR029058">
    <property type="entry name" value="AB_hydrolase_fold"/>
</dbReference>
<evidence type="ECO:0008006" key="3">
    <source>
        <dbReference type="Google" id="ProtNLM"/>
    </source>
</evidence>
<dbReference type="EMBL" id="SRPG01000015">
    <property type="protein sequence ID" value="TGN68004.1"/>
    <property type="molecule type" value="Genomic_DNA"/>
</dbReference>
<proteinExistence type="predicted"/>
<dbReference type="Proteomes" id="UP000297972">
    <property type="component" value="Unassembled WGS sequence"/>
</dbReference>
<comment type="caution">
    <text evidence="1">The sequence shown here is derived from an EMBL/GenBank/DDBJ whole genome shotgun (WGS) entry which is preliminary data.</text>
</comment>
<dbReference type="OrthoDB" id="7247356at2"/>
<evidence type="ECO:0000313" key="1">
    <source>
        <dbReference type="EMBL" id="TGN68004.1"/>
    </source>
</evidence>
<dbReference type="SUPFAM" id="SSF53474">
    <property type="entry name" value="alpha/beta-Hydrolases"/>
    <property type="match status" value="1"/>
</dbReference>
<protein>
    <recommendedName>
        <fullName evidence="3">Alpha/beta hydrolase</fullName>
    </recommendedName>
</protein>
<reference evidence="1 2" key="1">
    <citation type="submission" date="2019-03" db="EMBL/GenBank/DDBJ databases">
        <authorList>
            <person name="Li J."/>
        </authorList>
    </citation>
    <scope>NUCLEOTIDE SEQUENCE [LARGE SCALE GENOMIC DNA]</scope>
    <source>
        <strain evidence="1 2">3058</strain>
    </source>
</reference>
<dbReference type="Gene3D" id="1.25.40.10">
    <property type="entry name" value="Tetratricopeptide repeat domain"/>
    <property type="match status" value="1"/>
</dbReference>
<gene>
    <name evidence="1" type="ORF">E4L95_02825</name>
</gene>
<organism evidence="1 2">
    <name type="scientific">Paracoccus liaowanqingii</name>
    <dbReference type="NCBI Taxonomy" id="2560053"/>
    <lineage>
        <taxon>Bacteria</taxon>
        <taxon>Pseudomonadati</taxon>
        <taxon>Pseudomonadota</taxon>
        <taxon>Alphaproteobacteria</taxon>
        <taxon>Rhodobacterales</taxon>
        <taxon>Paracoccaceae</taxon>
        <taxon>Paracoccus</taxon>
    </lineage>
</organism>
<dbReference type="InterPro" id="IPR011990">
    <property type="entry name" value="TPR-like_helical_dom_sf"/>
</dbReference>
<accession>A0A4Z1CRR5</accession>
<name>A0A4Z1CRR5_9RHOB</name>
<sequence length="443" mass="49073">MTTNLADLIRKARLAGQTSKAYNLASESNALESSDGRLLLECAEAAAGVSDLTGKIQYLTAALPLISGKPRRTALLKLLEAQRVTGNSGAAYQHAIRAERLYPDYVPVLREVAKAYGASKHYLKSVKAWEAVVLHLGSSTHEKDFAQLAQAYDDACLIKETIRVLRHGLLFHSSSSLLKMRLGEAQAKSKVKMEILAEGKNYNITSYQQKNGPSKVLFITFGSISSGLKSVPFGFKFLIDAGFDLVYVAQEKHTLYQELSIDAFFQAVQPLIEQRQIFTYGSSLGGYAALYFGGCIDAKTLVAGPVNYVDPAIRVPRWSRVAMQHIPPAQAMKSKYSPVIFYDPLDDTRDEIYLKERILPSYPDALVFPLPGAGHQCFRALLEHGILKHTVQSFVQGNIPNPTLQAFVRDRNKQSDALGSNAISWIQIFSKCFNYLFIGRKRV</sequence>